<dbReference type="Pfam" id="PF01541">
    <property type="entry name" value="GIY-YIG"/>
    <property type="match status" value="1"/>
</dbReference>
<dbReference type="Gene3D" id="3.40.1440.10">
    <property type="entry name" value="GIY-YIG endonuclease"/>
    <property type="match status" value="1"/>
</dbReference>
<comment type="caution">
    <text evidence="3">The sequence shown here is derived from an EMBL/GenBank/DDBJ whole genome shotgun (WGS) entry which is preliminary data.</text>
</comment>
<evidence type="ECO:0000313" key="3">
    <source>
        <dbReference type="EMBL" id="KKL15910.1"/>
    </source>
</evidence>
<dbReference type="SUPFAM" id="SSF82771">
    <property type="entry name" value="GIY-YIG endonuclease"/>
    <property type="match status" value="1"/>
</dbReference>
<dbReference type="SUPFAM" id="SSF64496">
    <property type="entry name" value="DNA-binding domain of intron-encoded endonucleases"/>
    <property type="match status" value="1"/>
</dbReference>
<dbReference type="GO" id="GO:0003677">
    <property type="term" value="F:DNA binding"/>
    <property type="evidence" value="ECO:0007669"/>
    <property type="project" value="InterPro"/>
</dbReference>
<name>A0A0F9B2N2_9ZZZZ</name>
<evidence type="ECO:0000256" key="1">
    <source>
        <dbReference type="ARBA" id="ARBA00010045"/>
    </source>
</evidence>
<comment type="similarity">
    <text evidence="1">To endonucleases of group I introns of fungi and phage.</text>
</comment>
<feature type="domain" description="GIY-YIG" evidence="2">
    <location>
        <begin position="2"/>
        <end position="88"/>
    </location>
</feature>
<dbReference type="CDD" id="cd10437">
    <property type="entry name" value="GIY-YIG_HE_I-TevI_like"/>
    <property type="match status" value="1"/>
</dbReference>
<organism evidence="3">
    <name type="scientific">marine sediment metagenome</name>
    <dbReference type="NCBI Taxonomy" id="412755"/>
    <lineage>
        <taxon>unclassified sequences</taxon>
        <taxon>metagenomes</taxon>
        <taxon>ecological metagenomes</taxon>
    </lineage>
</organism>
<gene>
    <name evidence="3" type="ORF">LCGC14_2500870</name>
</gene>
<dbReference type="InterPro" id="IPR003611">
    <property type="entry name" value="NUMOD3"/>
</dbReference>
<protein>
    <recommendedName>
        <fullName evidence="2">GIY-YIG domain-containing protein</fullName>
    </recommendedName>
</protein>
<sequence>MVISGIYAIRNIHNGHQYVGCSINIDRRIDQHKRDLSKGKHHSRYLQNAWNKYGASAFAAAPLIICSEEHFQFFEQCALDNLDSAYNMSRFGGPGTHGNLGHPHTEEAKLKMNLARKGKKHSEATKALMSEQRAGERHHYYGKHRGAVSRQKISATLKRKGVRPPDQTGFRHAEETKARIGAASQGNKYAAKLTRDEIKEIRKHLSLSDRRSHAEISRQFGVSRRTISNIARGDTWVTS</sequence>
<dbReference type="AlphaFoldDB" id="A0A0F9B2N2"/>
<dbReference type="NCBIfam" id="TIGR01453">
    <property type="entry name" value="grpIintron_endo"/>
    <property type="match status" value="1"/>
</dbReference>
<accession>A0A0F9B2N2</accession>
<evidence type="ECO:0000259" key="2">
    <source>
        <dbReference type="PROSITE" id="PS50164"/>
    </source>
</evidence>
<dbReference type="SMART" id="SM00465">
    <property type="entry name" value="GIYc"/>
    <property type="match status" value="1"/>
</dbReference>
<dbReference type="InterPro" id="IPR000305">
    <property type="entry name" value="GIY-YIG_endonuc"/>
</dbReference>
<proteinExistence type="predicted"/>
<dbReference type="GO" id="GO:0004519">
    <property type="term" value="F:endonuclease activity"/>
    <property type="evidence" value="ECO:0007669"/>
    <property type="project" value="InterPro"/>
</dbReference>
<dbReference type="SMART" id="SM00496">
    <property type="entry name" value="IENR2"/>
    <property type="match status" value="4"/>
</dbReference>
<reference evidence="3" key="1">
    <citation type="journal article" date="2015" name="Nature">
        <title>Complex archaea that bridge the gap between prokaryotes and eukaryotes.</title>
        <authorList>
            <person name="Spang A."/>
            <person name="Saw J.H."/>
            <person name="Jorgensen S.L."/>
            <person name="Zaremba-Niedzwiedzka K."/>
            <person name="Martijn J."/>
            <person name="Lind A.E."/>
            <person name="van Eijk R."/>
            <person name="Schleper C."/>
            <person name="Guy L."/>
            <person name="Ettema T.J."/>
        </authorList>
    </citation>
    <scope>NUCLEOTIDE SEQUENCE</scope>
</reference>
<dbReference type="InterPro" id="IPR035901">
    <property type="entry name" value="GIY-YIG_endonuc_sf"/>
</dbReference>
<dbReference type="EMBL" id="LAZR01039875">
    <property type="protein sequence ID" value="KKL15910.1"/>
    <property type="molecule type" value="Genomic_DNA"/>
</dbReference>
<dbReference type="InterPro" id="IPR006350">
    <property type="entry name" value="Intron_endoG1"/>
</dbReference>
<dbReference type="PROSITE" id="PS50164">
    <property type="entry name" value="GIY_YIG"/>
    <property type="match status" value="1"/>
</dbReference>
<dbReference type="Pfam" id="PF07460">
    <property type="entry name" value="NUMOD3"/>
    <property type="match status" value="2"/>
</dbReference>